<evidence type="ECO:0000256" key="2">
    <source>
        <dbReference type="SAM" id="SignalP"/>
    </source>
</evidence>
<feature type="compositionally biased region" description="Gly residues" evidence="1">
    <location>
        <begin position="472"/>
        <end position="481"/>
    </location>
</feature>
<dbReference type="EMBL" id="LFIW01002722">
    <property type="protein sequence ID" value="KZL63908.1"/>
    <property type="molecule type" value="Genomic_DNA"/>
</dbReference>
<evidence type="ECO:0000256" key="1">
    <source>
        <dbReference type="SAM" id="MobiDB-lite"/>
    </source>
</evidence>
<feature type="signal peptide" evidence="2">
    <location>
        <begin position="1"/>
        <end position="28"/>
    </location>
</feature>
<feature type="chain" id="PRO_5007876984" evidence="2">
    <location>
        <begin position="29"/>
        <end position="1444"/>
    </location>
</feature>
<evidence type="ECO:0000313" key="3">
    <source>
        <dbReference type="EMBL" id="KZL63908.1"/>
    </source>
</evidence>
<name>A0A166LTA0_COLIC</name>
<evidence type="ECO:0000313" key="4">
    <source>
        <dbReference type="Proteomes" id="UP000076584"/>
    </source>
</evidence>
<organism evidence="3 4">
    <name type="scientific">Colletotrichum incanum</name>
    <name type="common">Soybean anthracnose fungus</name>
    <dbReference type="NCBI Taxonomy" id="1573173"/>
    <lineage>
        <taxon>Eukaryota</taxon>
        <taxon>Fungi</taxon>
        <taxon>Dikarya</taxon>
        <taxon>Ascomycota</taxon>
        <taxon>Pezizomycotina</taxon>
        <taxon>Sordariomycetes</taxon>
        <taxon>Hypocreomycetidae</taxon>
        <taxon>Glomerellales</taxon>
        <taxon>Glomerellaceae</taxon>
        <taxon>Colletotrichum</taxon>
        <taxon>Colletotrichum spaethianum species complex</taxon>
    </lineage>
</organism>
<feature type="region of interest" description="Disordered" evidence="1">
    <location>
        <begin position="466"/>
        <end position="504"/>
    </location>
</feature>
<dbReference type="Proteomes" id="UP000076584">
    <property type="component" value="Unassembled WGS sequence"/>
</dbReference>
<feature type="region of interest" description="Disordered" evidence="1">
    <location>
        <begin position="384"/>
        <end position="432"/>
    </location>
</feature>
<comment type="caution">
    <text evidence="3">The sequence shown here is derived from an EMBL/GenBank/DDBJ whole genome shotgun (WGS) entry which is preliminary data.</text>
</comment>
<accession>A0A166LTA0</accession>
<sequence length="1444" mass="157169">MAIVRRNRAHHAVVWALLLSHLFLLGFAHVQPTSTPILECSCESFSAALNYFNNGSASICSFSCGKVTLIPTTFITFFTIYDPITSDDLVSASELNTLSSASQVGPSSTISSWSHWFSYPDVTVSSVESSAVYLNHTNTPSGVLWTSPAAGTDDKITSRTFVWNSTTKGFISSLSRMQYSTHVHNVSVPLSIPVSSAQSKLFVPSTSILSGLATLTSLGSLDPSATPTASSTLPVQTTSTLVVTKTASQAPSTSPLPSSTVATVIVPPGGTITIEPLTATSTEADGSYRATSVTWLSIDIPTTTNVSGQVIATRFPAWRCISLDLCNPLCLVPDEVCLSNPSFNPSGYPWPEKPEWPPSPEDGSIISTSSTQLSMLTTDPVAAHTTTKTGEGGGSDGGSSTGGDDDGSGNGDEDDDNNGGDDDGDDDGDSDDAFLGGFRIDFGTDILSRALCDIFGWGMSTTGFGTNLPSGSIGGGRGGDGQTKPEEPKEPLTTATSISSSSSTSSCATTYTVAPHCTQPCIVSQIKSVGTSSYTTSCAVATCQTMQMCTNIETTTTTAFTTKRPERTAACMPKKCPACQQNTPEASPKELEARQGFWDEVILKETITEPETWEGGEYDWWEKMRRVAKTYGPGLHIDRATPPPRIRTSNPWDGLFSWLYTPKGPSGQRELVVRYEKNIIHREAWCGERRATPDAPPSNFDLRPNPDEPPAALQLRQEDATCGRFIVCGLGNPEALCGDYRKYPPPSLTDQLQKRQIPPSNGPTKAERELSTDIMIDPEDAIGGEVWWWDRMRNAVDERGAGYGGHPDNPGHWSTSTMVTLDQEIDGTATNRPRFDGSGPIWGCTAIVVASPEAIWTSHIWELPSHARGEAHGRAAFEQWSKIFPRPTVEYYKEEFLDFLDNGNTKGNFRQLYEYKFPGRNPGLKYMFMENGAFNVKEKEFVWVGIVTRSYKNLEMPRVQYDWQIQQVYEKFIAWGVDPENIKVKAYPARLDFTVGGSQIKPHWGILSWQYHPKHREGNHEENKIRIRFEKEILFEKSWCGSGVKIPEPKGKAPMRRRQEDIEVCKMVISSKESALATRVSTTFPEPTQACANDAECGSLSCPENRISACYHAFCQCVILANPNNTEILTGTVYATPTTTLEASQTPRFPISWLLPNVISSMLTLTLSAWNPEESTENTCTTAEDCSALKCSDDQYPDCRIIGDSKPDCHCFDKHKQLLDICSTAADCANIDCEAHHTPNCRPLVDFPGATPICLCDAELISPGTTCLVDNHCDGLLCDIANQRGFCKSNACQCDFFLPEGAGCSAHDDCSSIRCSEARPHKSCSTPSNTCKCSASAPVPRRAEGDQCTTNAECGTIGCTEFEASVCEANVCRCRAWKCGSDKDCESSGKTCDYDKNLRCEGDQCVCEWCTATSKVLGCSSDGDCNHCCVRGKLPKCVYECRSF</sequence>
<dbReference type="STRING" id="1573173.A0A166LTA0"/>
<reference evidence="3 4" key="1">
    <citation type="submission" date="2015-06" db="EMBL/GenBank/DDBJ databases">
        <title>Survival trade-offs in plant roots during colonization by closely related pathogenic and mutualistic fungi.</title>
        <authorList>
            <person name="Hacquard S."/>
            <person name="Kracher B."/>
            <person name="Hiruma K."/>
            <person name="Weinman A."/>
            <person name="Muench P."/>
            <person name="Garrido Oter R."/>
            <person name="Ver Loren van Themaat E."/>
            <person name="Dallerey J.-F."/>
            <person name="Damm U."/>
            <person name="Henrissat B."/>
            <person name="Lespinet O."/>
            <person name="Thon M."/>
            <person name="Kemen E."/>
            <person name="McHardy A.C."/>
            <person name="Schulze-Lefert P."/>
            <person name="O'Connell R.J."/>
        </authorList>
    </citation>
    <scope>NUCLEOTIDE SEQUENCE [LARGE SCALE GENOMIC DNA]</scope>
    <source>
        <strain evidence="3 4">MAFF 238704</strain>
    </source>
</reference>
<feature type="compositionally biased region" description="Low complexity" evidence="1">
    <location>
        <begin position="493"/>
        <end position="504"/>
    </location>
</feature>
<keyword evidence="2" id="KW-0732">Signal</keyword>
<feature type="region of interest" description="Disordered" evidence="1">
    <location>
        <begin position="690"/>
        <end position="711"/>
    </location>
</feature>
<feature type="region of interest" description="Disordered" evidence="1">
    <location>
        <begin position="747"/>
        <end position="768"/>
    </location>
</feature>
<proteinExistence type="predicted"/>
<gene>
    <name evidence="3" type="ORF">CI238_07635</name>
</gene>
<protein>
    <submittedName>
        <fullName evidence="3">Uncharacterized protein</fullName>
    </submittedName>
</protein>
<feature type="compositionally biased region" description="Gly residues" evidence="1">
    <location>
        <begin position="390"/>
        <end position="401"/>
    </location>
</feature>
<feature type="compositionally biased region" description="Acidic residues" evidence="1">
    <location>
        <begin position="403"/>
        <end position="432"/>
    </location>
</feature>
<keyword evidence="4" id="KW-1185">Reference proteome</keyword>